<evidence type="ECO:0000256" key="7">
    <source>
        <dbReference type="ARBA" id="ARBA00038505"/>
    </source>
</evidence>
<dbReference type="AlphaFoldDB" id="A0A1D2VSE5"/>
<evidence type="ECO:0000256" key="11">
    <source>
        <dbReference type="RuleBase" id="RU000304"/>
    </source>
</evidence>
<comment type="catalytic activity">
    <reaction evidence="8">
        <text>L-threonyl-[protein] + ATP = O-phospho-L-threonyl-[protein] + ADP + H(+)</text>
        <dbReference type="Rhea" id="RHEA:46608"/>
        <dbReference type="Rhea" id="RHEA-COMP:11060"/>
        <dbReference type="Rhea" id="RHEA-COMP:11605"/>
        <dbReference type="ChEBI" id="CHEBI:15378"/>
        <dbReference type="ChEBI" id="CHEBI:30013"/>
        <dbReference type="ChEBI" id="CHEBI:30616"/>
        <dbReference type="ChEBI" id="CHEBI:61977"/>
        <dbReference type="ChEBI" id="CHEBI:456216"/>
        <dbReference type="EC" id="2.7.11.1"/>
    </reaction>
</comment>
<protein>
    <recommendedName>
        <fullName evidence="1">non-specific serine/threonine protein kinase</fullName>
        <ecNumber evidence="1">2.7.11.1</ecNumber>
    </recommendedName>
</protein>
<evidence type="ECO:0000256" key="3">
    <source>
        <dbReference type="ARBA" id="ARBA00022679"/>
    </source>
</evidence>
<evidence type="ECO:0000256" key="4">
    <source>
        <dbReference type="ARBA" id="ARBA00022741"/>
    </source>
</evidence>
<evidence type="ECO:0000313" key="14">
    <source>
        <dbReference type="Proteomes" id="UP000095038"/>
    </source>
</evidence>
<dbReference type="STRING" id="1344418.A0A1D2VSE5"/>
<dbReference type="CDD" id="cd13994">
    <property type="entry name" value="STKc_HAL4_like"/>
    <property type="match status" value="1"/>
</dbReference>
<dbReference type="Pfam" id="PF00069">
    <property type="entry name" value="Pkinase"/>
    <property type="match status" value="1"/>
</dbReference>
<evidence type="ECO:0000259" key="12">
    <source>
        <dbReference type="PROSITE" id="PS50011"/>
    </source>
</evidence>
<dbReference type="InterPro" id="IPR017441">
    <property type="entry name" value="Protein_kinase_ATP_BS"/>
</dbReference>
<evidence type="ECO:0000256" key="2">
    <source>
        <dbReference type="ARBA" id="ARBA00022527"/>
    </source>
</evidence>
<dbReference type="GO" id="GO:0030003">
    <property type="term" value="P:intracellular monoatomic cation homeostasis"/>
    <property type="evidence" value="ECO:0007669"/>
    <property type="project" value="TreeGrafter"/>
</dbReference>
<evidence type="ECO:0000256" key="8">
    <source>
        <dbReference type="ARBA" id="ARBA00047899"/>
    </source>
</evidence>
<evidence type="ECO:0000256" key="5">
    <source>
        <dbReference type="ARBA" id="ARBA00022777"/>
    </source>
</evidence>
<dbReference type="SUPFAM" id="SSF56112">
    <property type="entry name" value="Protein kinase-like (PK-like)"/>
    <property type="match status" value="1"/>
</dbReference>
<organism evidence="13 14">
    <name type="scientific">Ascoidea rubescens DSM 1968</name>
    <dbReference type="NCBI Taxonomy" id="1344418"/>
    <lineage>
        <taxon>Eukaryota</taxon>
        <taxon>Fungi</taxon>
        <taxon>Dikarya</taxon>
        <taxon>Ascomycota</taxon>
        <taxon>Saccharomycotina</taxon>
        <taxon>Saccharomycetes</taxon>
        <taxon>Ascoideaceae</taxon>
        <taxon>Ascoidea</taxon>
    </lineage>
</organism>
<evidence type="ECO:0000256" key="1">
    <source>
        <dbReference type="ARBA" id="ARBA00012513"/>
    </source>
</evidence>
<feature type="binding site" evidence="10">
    <location>
        <position position="38"/>
    </location>
    <ligand>
        <name>ATP</name>
        <dbReference type="ChEBI" id="CHEBI:30616"/>
    </ligand>
</feature>
<gene>
    <name evidence="13" type="ORF">ASCRUDRAFT_25203</name>
</gene>
<proteinExistence type="inferred from homology"/>
<accession>A0A1D2VSE5</accession>
<dbReference type="EC" id="2.7.11.1" evidence="1"/>
<feature type="non-terminal residue" evidence="13">
    <location>
        <position position="282"/>
    </location>
</feature>
<keyword evidence="6 10" id="KW-0067">ATP-binding</keyword>
<dbReference type="FunFam" id="1.10.510.10:FF:000571">
    <property type="entry name" value="Maternal embryonic leucine zipper kinase"/>
    <property type="match status" value="1"/>
</dbReference>
<dbReference type="PROSITE" id="PS50011">
    <property type="entry name" value="PROTEIN_KINASE_DOM"/>
    <property type="match status" value="1"/>
</dbReference>
<evidence type="ECO:0000256" key="9">
    <source>
        <dbReference type="ARBA" id="ARBA00048679"/>
    </source>
</evidence>
<name>A0A1D2VSE5_9ASCO</name>
<dbReference type="RefSeq" id="XP_020050841.1">
    <property type="nucleotide sequence ID" value="XM_020189886.1"/>
</dbReference>
<evidence type="ECO:0000256" key="10">
    <source>
        <dbReference type="PROSITE-ProRule" id="PRU10141"/>
    </source>
</evidence>
<keyword evidence="4 10" id="KW-0547">Nucleotide-binding</keyword>
<dbReference type="PROSITE" id="PS00108">
    <property type="entry name" value="PROTEIN_KINASE_ST"/>
    <property type="match status" value="1"/>
</dbReference>
<dbReference type="GO" id="GO:0005524">
    <property type="term" value="F:ATP binding"/>
    <property type="evidence" value="ECO:0007669"/>
    <property type="project" value="UniProtKB-UniRule"/>
</dbReference>
<dbReference type="PANTHER" id="PTHR24343:SF43">
    <property type="entry name" value="SERINE_THREONINE-PROTEIN KINASE HAL5-RELATED"/>
    <property type="match status" value="1"/>
</dbReference>
<dbReference type="Proteomes" id="UP000095038">
    <property type="component" value="Unassembled WGS sequence"/>
</dbReference>
<dbReference type="InterPro" id="IPR008271">
    <property type="entry name" value="Ser/Thr_kinase_AS"/>
</dbReference>
<dbReference type="GeneID" id="30963522"/>
<evidence type="ECO:0000313" key="13">
    <source>
        <dbReference type="EMBL" id="ODV64534.1"/>
    </source>
</evidence>
<feature type="non-terminal residue" evidence="13">
    <location>
        <position position="1"/>
    </location>
</feature>
<dbReference type="InterPro" id="IPR011009">
    <property type="entry name" value="Kinase-like_dom_sf"/>
</dbReference>
<dbReference type="InterPro" id="IPR000719">
    <property type="entry name" value="Prot_kinase_dom"/>
</dbReference>
<dbReference type="PROSITE" id="PS00107">
    <property type="entry name" value="PROTEIN_KINASE_ATP"/>
    <property type="match status" value="1"/>
</dbReference>
<dbReference type="InParanoid" id="A0A1D2VSE5"/>
<reference evidence="14" key="1">
    <citation type="submission" date="2016-05" db="EMBL/GenBank/DDBJ databases">
        <title>Comparative genomics of biotechnologically important yeasts.</title>
        <authorList>
            <consortium name="DOE Joint Genome Institute"/>
            <person name="Riley R."/>
            <person name="Haridas S."/>
            <person name="Wolfe K.H."/>
            <person name="Lopes M.R."/>
            <person name="Hittinger C.T."/>
            <person name="Goker M."/>
            <person name="Salamov A."/>
            <person name="Wisecaver J."/>
            <person name="Long T.M."/>
            <person name="Aerts A.L."/>
            <person name="Barry K."/>
            <person name="Choi C."/>
            <person name="Clum A."/>
            <person name="Coughlan A.Y."/>
            <person name="Deshpande S."/>
            <person name="Douglass A.P."/>
            <person name="Hanson S.J."/>
            <person name="Klenk H.-P."/>
            <person name="Labutti K."/>
            <person name="Lapidus A."/>
            <person name="Lindquist E."/>
            <person name="Lipzen A."/>
            <person name="Meier-Kolthoff J.P."/>
            <person name="Ohm R.A."/>
            <person name="Otillar R.P."/>
            <person name="Pangilinan J."/>
            <person name="Peng Y."/>
            <person name="Rokas A."/>
            <person name="Rosa C.A."/>
            <person name="Scheuner C."/>
            <person name="Sibirny A.A."/>
            <person name="Slot J.C."/>
            <person name="Stielow J.B."/>
            <person name="Sun H."/>
            <person name="Kurtzman C.P."/>
            <person name="Blackwell M."/>
            <person name="Grigoriev I.V."/>
            <person name="Jeffries T.W."/>
        </authorList>
    </citation>
    <scope>NUCLEOTIDE SEQUENCE [LARGE SCALE GENOMIC DNA]</scope>
    <source>
        <strain evidence="14">DSM 1968</strain>
    </source>
</reference>
<dbReference type="SMART" id="SM00220">
    <property type="entry name" value="S_TKc"/>
    <property type="match status" value="1"/>
</dbReference>
<comment type="catalytic activity">
    <reaction evidence="9">
        <text>L-seryl-[protein] + ATP = O-phospho-L-seryl-[protein] + ADP + H(+)</text>
        <dbReference type="Rhea" id="RHEA:17989"/>
        <dbReference type="Rhea" id="RHEA-COMP:9863"/>
        <dbReference type="Rhea" id="RHEA-COMP:11604"/>
        <dbReference type="ChEBI" id="CHEBI:15378"/>
        <dbReference type="ChEBI" id="CHEBI:29999"/>
        <dbReference type="ChEBI" id="CHEBI:30616"/>
        <dbReference type="ChEBI" id="CHEBI:83421"/>
        <dbReference type="ChEBI" id="CHEBI:456216"/>
        <dbReference type="EC" id="2.7.11.1"/>
    </reaction>
</comment>
<dbReference type="GO" id="GO:0005829">
    <property type="term" value="C:cytosol"/>
    <property type="evidence" value="ECO:0007669"/>
    <property type="project" value="TreeGrafter"/>
</dbReference>
<dbReference type="PANTHER" id="PTHR24343">
    <property type="entry name" value="SERINE/THREONINE KINASE"/>
    <property type="match status" value="1"/>
</dbReference>
<feature type="domain" description="Protein kinase" evidence="12">
    <location>
        <begin position="6"/>
        <end position="273"/>
    </location>
</feature>
<evidence type="ECO:0000256" key="6">
    <source>
        <dbReference type="ARBA" id="ARBA00022840"/>
    </source>
</evidence>
<sequence>LSERYGKAVGIVGRGSYGLVKVASKRIPGKEDKLFAIKELKKKKDEKDDHFSNRLISEFLISSSLKHQNIVKVFDLMKSNLDIFSEVMEYCEAGDLYSLISQSHGLHYLEADCFIKQILSGVSYIHSSGIAHCDLKPENILLTINGCCKIIDFGTSVVFCNAWEDDIHLSNGAVGSTPYVAPEEYDEKDYDPRLADIWSLGVIYVVMRIGSYIWATAKETDEHYKEYIDTRKSNLKGGDPTIMISRRNALYKVLEPNVEKRLSANELLRTDWVSSTEVCKSG</sequence>
<dbReference type="OrthoDB" id="6513151at2759"/>
<dbReference type="EMBL" id="KV454475">
    <property type="protein sequence ID" value="ODV64534.1"/>
    <property type="molecule type" value="Genomic_DNA"/>
</dbReference>
<keyword evidence="2 11" id="KW-0723">Serine/threonine-protein kinase</keyword>
<dbReference type="Gene3D" id="1.10.510.10">
    <property type="entry name" value="Transferase(Phosphotransferase) domain 1"/>
    <property type="match status" value="1"/>
</dbReference>
<comment type="similarity">
    <text evidence="7">Belongs to the protein kinase superfamily. CAMK Ser/Thr protein kinase family. NPR/HAL subfamily. HAL5 sub-subfamily.</text>
</comment>
<keyword evidence="14" id="KW-1185">Reference proteome</keyword>
<keyword evidence="3" id="KW-0808">Transferase</keyword>
<keyword evidence="5 13" id="KW-0418">Kinase</keyword>
<dbReference type="GO" id="GO:0004674">
    <property type="term" value="F:protein serine/threonine kinase activity"/>
    <property type="evidence" value="ECO:0007669"/>
    <property type="project" value="UniProtKB-KW"/>
</dbReference>